<feature type="transmembrane region" description="Helical" evidence="1">
    <location>
        <begin position="41"/>
        <end position="58"/>
    </location>
</feature>
<proteinExistence type="predicted"/>
<dbReference type="EMBL" id="AGBF01000153">
    <property type="protein sequence ID" value="EGX56309.1"/>
    <property type="molecule type" value="Genomic_DNA"/>
</dbReference>
<evidence type="ECO:0000259" key="2">
    <source>
        <dbReference type="Pfam" id="PF20177"/>
    </source>
</evidence>
<evidence type="ECO:0000256" key="1">
    <source>
        <dbReference type="SAM" id="Phobius"/>
    </source>
</evidence>
<dbReference type="Pfam" id="PF20177">
    <property type="entry name" value="DUF6542"/>
    <property type="match status" value="1"/>
</dbReference>
<sequence length="113" mass="11646">MLALGGLDALLAGSSLALYGVLFLPVCLLTALWVRADDLMTAPVAVPIAFAVGLLPVADRGGGAGGHLMGLLTGLAMQAGWLYGGTLIAALVVLVRRARLVARRRRTAGRRQA</sequence>
<name>G2GJJ3_9ACTN</name>
<evidence type="ECO:0000313" key="4">
    <source>
        <dbReference type="Proteomes" id="UP000004217"/>
    </source>
</evidence>
<gene>
    <name evidence="3" type="ORF">SZN_28428</name>
</gene>
<feature type="transmembrane region" description="Helical" evidence="1">
    <location>
        <begin position="16"/>
        <end position="34"/>
    </location>
</feature>
<feature type="transmembrane region" description="Helical" evidence="1">
    <location>
        <begin position="70"/>
        <end position="95"/>
    </location>
</feature>
<reference evidence="3 4" key="1">
    <citation type="submission" date="2011-08" db="EMBL/GenBank/DDBJ databases">
        <authorList>
            <person name="Lin Y."/>
            <person name="Hao X."/>
            <person name="Johnstone L."/>
            <person name="Miller S.J."/>
            <person name="Wei G."/>
            <person name="Rensing C."/>
        </authorList>
    </citation>
    <scope>NUCLEOTIDE SEQUENCE [LARGE SCALE GENOMIC DNA]</scope>
    <source>
        <strain evidence="3 4">K42</strain>
    </source>
</reference>
<keyword evidence="1" id="KW-0472">Membrane</keyword>
<keyword evidence="1" id="KW-0812">Transmembrane</keyword>
<dbReference type="PATRIC" id="fig|700597.3.peg.5582"/>
<feature type="domain" description="DUF6542" evidence="2">
    <location>
        <begin position="2"/>
        <end position="99"/>
    </location>
</feature>
<organism evidence="3 4">
    <name type="scientific">Streptomyces zinciresistens K42</name>
    <dbReference type="NCBI Taxonomy" id="700597"/>
    <lineage>
        <taxon>Bacteria</taxon>
        <taxon>Bacillati</taxon>
        <taxon>Actinomycetota</taxon>
        <taxon>Actinomycetes</taxon>
        <taxon>Kitasatosporales</taxon>
        <taxon>Streptomycetaceae</taxon>
        <taxon>Streptomyces</taxon>
    </lineage>
</organism>
<keyword evidence="4" id="KW-1185">Reference proteome</keyword>
<accession>G2GJJ3</accession>
<evidence type="ECO:0000313" key="3">
    <source>
        <dbReference type="EMBL" id="EGX56309.1"/>
    </source>
</evidence>
<keyword evidence="1" id="KW-1133">Transmembrane helix</keyword>
<dbReference type="AlphaFoldDB" id="G2GJJ3"/>
<comment type="caution">
    <text evidence="3">The sequence shown here is derived from an EMBL/GenBank/DDBJ whole genome shotgun (WGS) entry which is preliminary data.</text>
</comment>
<protein>
    <recommendedName>
        <fullName evidence="2">DUF6542 domain-containing protein</fullName>
    </recommendedName>
</protein>
<dbReference type="Proteomes" id="UP000004217">
    <property type="component" value="Unassembled WGS sequence"/>
</dbReference>
<dbReference type="InterPro" id="IPR046672">
    <property type="entry name" value="DUF6542"/>
</dbReference>